<reference evidence="2 3" key="1">
    <citation type="submission" date="2011-02" db="EMBL/GenBank/DDBJ databases">
        <title>The Genome Sequence of Sphaeroforma arctica JP610.</title>
        <authorList>
            <consortium name="The Broad Institute Genome Sequencing Platform"/>
            <person name="Russ C."/>
            <person name="Cuomo C."/>
            <person name="Young S.K."/>
            <person name="Zeng Q."/>
            <person name="Gargeya S."/>
            <person name="Alvarado L."/>
            <person name="Berlin A."/>
            <person name="Chapman S.B."/>
            <person name="Chen Z."/>
            <person name="Freedman E."/>
            <person name="Gellesch M."/>
            <person name="Goldberg J."/>
            <person name="Griggs A."/>
            <person name="Gujja S."/>
            <person name="Heilman E."/>
            <person name="Heiman D."/>
            <person name="Howarth C."/>
            <person name="Mehta T."/>
            <person name="Neiman D."/>
            <person name="Pearson M."/>
            <person name="Roberts A."/>
            <person name="Saif S."/>
            <person name="Shea T."/>
            <person name="Shenoy N."/>
            <person name="Sisk P."/>
            <person name="Stolte C."/>
            <person name="Sykes S."/>
            <person name="White J."/>
            <person name="Yandava C."/>
            <person name="Burger G."/>
            <person name="Gray M.W."/>
            <person name="Holland P.W.H."/>
            <person name="King N."/>
            <person name="Lang F.B.F."/>
            <person name="Roger A.J."/>
            <person name="Ruiz-Trillo I."/>
            <person name="Haas B."/>
            <person name="Nusbaum C."/>
            <person name="Birren B."/>
        </authorList>
    </citation>
    <scope>NUCLEOTIDE SEQUENCE [LARGE SCALE GENOMIC DNA]</scope>
    <source>
        <strain evidence="2 3">JP610</strain>
    </source>
</reference>
<dbReference type="RefSeq" id="XP_014145315.1">
    <property type="nucleotide sequence ID" value="XM_014289840.1"/>
</dbReference>
<name>A0A0L0F5E7_9EUKA</name>
<evidence type="ECO:0000313" key="2">
    <source>
        <dbReference type="EMBL" id="KNC71413.1"/>
    </source>
</evidence>
<evidence type="ECO:0000256" key="1">
    <source>
        <dbReference type="SAM" id="Coils"/>
    </source>
</evidence>
<feature type="non-terminal residue" evidence="2">
    <location>
        <position position="1"/>
    </location>
</feature>
<organism evidence="2 3">
    <name type="scientific">Sphaeroforma arctica JP610</name>
    <dbReference type="NCBI Taxonomy" id="667725"/>
    <lineage>
        <taxon>Eukaryota</taxon>
        <taxon>Ichthyosporea</taxon>
        <taxon>Ichthyophonida</taxon>
        <taxon>Sphaeroforma</taxon>
    </lineage>
</organism>
<keyword evidence="3" id="KW-1185">Reference proteome</keyword>
<proteinExistence type="predicted"/>
<dbReference type="EMBL" id="KQ248855">
    <property type="protein sequence ID" value="KNC71413.1"/>
    <property type="molecule type" value="Genomic_DNA"/>
</dbReference>
<gene>
    <name evidence="2" type="ORF">SARC_16047</name>
</gene>
<dbReference type="AlphaFoldDB" id="A0A0L0F5E7"/>
<evidence type="ECO:0000313" key="3">
    <source>
        <dbReference type="Proteomes" id="UP000054560"/>
    </source>
</evidence>
<feature type="coiled-coil region" evidence="1">
    <location>
        <begin position="31"/>
        <end position="61"/>
    </location>
</feature>
<keyword evidence="1" id="KW-0175">Coiled coil</keyword>
<protein>
    <submittedName>
        <fullName evidence="2">Uncharacterized protein</fullName>
    </submittedName>
</protein>
<accession>A0A0L0F5E7</accession>
<dbReference type="Proteomes" id="UP000054560">
    <property type="component" value="Unassembled WGS sequence"/>
</dbReference>
<sequence length="69" mass="7567">VFGGDNFLDIFGELDIIESVLDMFDENLAGMTEEEQKAKLAEKEKKAAEAAEAKKEKIATMAQKVCDGL</sequence>
<dbReference type="GeneID" id="25916551"/>